<evidence type="ECO:0000313" key="3">
    <source>
        <dbReference type="Proteomes" id="UP000509303"/>
    </source>
</evidence>
<dbReference type="RefSeq" id="WP_176163540.1">
    <property type="nucleotide sequence ID" value="NZ_CP054929.1"/>
</dbReference>
<gene>
    <name evidence="2" type="ORF">HUT08_22440</name>
</gene>
<name>A0A7H8NBQ8_9ACTN</name>
<accession>A0A7H8NBQ8</accession>
<dbReference type="EMBL" id="CP054929">
    <property type="protein sequence ID" value="QKW51832.1"/>
    <property type="molecule type" value="Genomic_DNA"/>
</dbReference>
<dbReference type="AlphaFoldDB" id="A0A7H8NBQ8"/>
<protein>
    <submittedName>
        <fullName evidence="2">Uncharacterized protein</fullName>
    </submittedName>
</protein>
<feature type="region of interest" description="Disordered" evidence="1">
    <location>
        <begin position="1"/>
        <end position="22"/>
    </location>
</feature>
<evidence type="ECO:0000256" key="1">
    <source>
        <dbReference type="SAM" id="MobiDB-lite"/>
    </source>
</evidence>
<sequence>MVATLPRPPHDWTPPGGGVRRTRVGELGRHSLTLPTYLGNHVLADLGEAGGATPDRLITRADQLADAKVVLRPGKGGRP</sequence>
<organism evidence="2 3">
    <name type="scientific">Streptomyces buecherae</name>
    <dbReference type="NCBI Taxonomy" id="2763006"/>
    <lineage>
        <taxon>Bacteria</taxon>
        <taxon>Bacillati</taxon>
        <taxon>Actinomycetota</taxon>
        <taxon>Actinomycetes</taxon>
        <taxon>Kitasatosporales</taxon>
        <taxon>Streptomycetaceae</taxon>
        <taxon>Streptomyces</taxon>
    </lineage>
</organism>
<keyword evidence="3" id="KW-1185">Reference proteome</keyword>
<evidence type="ECO:0000313" key="2">
    <source>
        <dbReference type="EMBL" id="QKW51832.1"/>
    </source>
</evidence>
<reference evidence="2 3" key="1">
    <citation type="submission" date="2020-06" db="EMBL/GenBank/DDBJ databases">
        <title>Genome mining for natural products.</title>
        <authorList>
            <person name="Zhang B."/>
            <person name="Shi J."/>
            <person name="Ge H."/>
        </authorList>
    </citation>
    <scope>NUCLEOTIDE SEQUENCE [LARGE SCALE GENOMIC DNA]</scope>
    <source>
        <strain evidence="2 3">NA00687</strain>
    </source>
</reference>
<proteinExistence type="predicted"/>
<dbReference type="Proteomes" id="UP000509303">
    <property type="component" value="Chromosome"/>
</dbReference>